<organism evidence="2 3">
    <name type="scientific">Lentiprolixibacter aurantiacus</name>
    <dbReference type="NCBI Taxonomy" id="2993939"/>
    <lineage>
        <taxon>Bacteria</taxon>
        <taxon>Pseudomonadati</taxon>
        <taxon>Bacteroidota</taxon>
        <taxon>Flavobacteriia</taxon>
        <taxon>Flavobacteriales</taxon>
        <taxon>Flavobacteriaceae</taxon>
        <taxon>Lentiprolixibacter</taxon>
    </lineage>
</organism>
<gene>
    <name evidence="2" type="ORF">OO016_10695</name>
</gene>
<evidence type="ECO:0000313" key="2">
    <source>
        <dbReference type="EMBL" id="MCX2720069.1"/>
    </source>
</evidence>
<protein>
    <submittedName>
        <fullName evidence="2">DUF6095 family protein</fullName>
    </submittedName>
</protein>
<keyword evidence="1" id="KW-0812">Transmembrane</keyword>
<proteinExistence type="predicted"/>
<keyword evidence="1" id="KW-1133">Transmembrane helix</keyword>
<evidence type="ECO:0000313" key="3">
    <source>
        <dbReference type="Proteomes" id="UP001207116"/>
    </source>
</evidence>
<keyword evidence="3" id="KW-1185">Reference proteome</keyword>
<feature type="transmembrane region" description="Helical" evidence="1">
    <location>
        <begin position="39"/>
        <end position="61"/>
    </location>
</feature>
<sequence>MRTNKKLLMKGVKNLVYTLGFMFIAPVVLYQAFKNQEHPLFIPVLILGLILAIAAIGKGFYSIKILMQALFNDSK</sequence>
<reference evidence="2" key="1">
    <citation type="submission" date="2022-11" db="EMBL/GenBank/DDBJ databases">
        <title>The characterization of three novel Bacteroidetes species and genomic analysis of their roles in tidal elemental geochemical cycles.</title>
        <authorList>
            <person name="Ma K.-J."/>
        </authorList>
    </citation>
    <scope>NUCLEOTIDE SEQUENCE</scope>
    <source>
        <strain evidence="2">M415</strain>
    </source>
</reference>
<comment type="caution">
    <text evidence="2">The sequence shown here is derived from an EMBL/GenBank/DDBJ whole genome shotgun (WGS) entry which is preliminary data.</text>
</comment>
<keyword evidence="1" id="KW-0472">Membrane</keyword>
<evidence type="ECO:0000256" key="1">
    <source>
        <dbReference type="SAM" id="Phobius"/>
    </source>
</evidence>
<name>A0AAE3MND7_9FLAO</name>
<dbReference type="EMBL" id="JAPFQP010000003">
    <property type="protein sequence ID" value="MCX2720069.1"/>
    <property type="molecule type" value="Genomic_DNA"/>
</dbReference>
<dbReference type="RefSeq" id="WP_266013529.1">
    <property type="nucleotide sequence ID" value="NZ_JAPFQP010000003.1"/>
</dbReference>
<dbReference type="Pfam" id="PF19589">
    <property type="entry name" value="DUF6095"/>
    <property type="match status" value="1"/>
</dbReference>
<dbReference type="Proteomes" id="UP001207116">
    <property type="component" value="Unassembled WGS sequence"/>
</dbReference>
<dbReference type="InterPro" id="IPR046077">
    <property type="entry name" value="DUF6095"/>
</dbReference>
<accession>A0AAE3MND7</accession>
<feature type="transmembrane region" description="Helical" evidence="1">
    <location>
        <begin position="12"/>
        <end position="33"/>
    </location>
</feature>
<dbReference type="AlphaFoldDB" id="A0AAE3MND7"/>